<keyword evidence="6" id="KW-1185">Reference proteome</keyword>
<dbReference type="EMBL" id="VEVQ02000005">
    <property type="protein sequence ID" value="NHN25998.1"/>
    <property type="molecule type" value="Genomic_DNA"/>
</dbReference>
<dbReference type="InterPro" id="IPR018060">
    <property type="entry name" value="HTH_AraC"/>
</dbReference>
<dbReference type="SUPFAM" id="SSF51215">
    <property type="entry name" value="Regulatory protein AraC"/>
    <property type="match status" value="1"/>
</dbReference>
<reference evidence="5" key="1">
    <citation type="submission" date="2019-05" db="EMBL/GenBank/DDBJ databases">
        <authorList>
            <person name="Lianzixin W."/>
        </authorList>
    </citation>
    <scope>NUCLEOTIDE SEQUENCE</scope>
    <source>
        <strain evidence="5">EC11</strain>
    </source>
</reference>
<dbReference type="InterPro" id="IPR009057">
    <property type="entry name" value="Homeodomain-like_sf"/>
</dbReference>
<evidence type="ECO:0000256" key="3">
    <source>
        <dbReference type="ARBA" id="ARBA00023163"/>
    </source>
</evidence>
<protein>
    <submittedName>
        <fullName evidence="5">AraC family transcriptional regulator</fullName>
    </submittedName>
</protein>
<dbReference type="Pfam" id="PF02311">
    <property type="entry name" value="AraC_binding"/>
    <property type="match status" value="1"/>
</dbReference>
<dbReference type="InterPro" id="IPR018062">
    <property type="entry name" value="HTH_AraC-typ_CS"/>
</dbReference>
<organism evidence="5 6">
    <name type="scientific">Flavobacterium jejuense</name>
    <dbReference type="NCBI Taxonomy" id="1544455"/>
    <lineage>
        <taxon>Bacteria</taxon>
        <taxon>Pseudomonadati</taxon>
        <taxon>Bacteroidota</taxon>
        <taxon>Flavobacteriia</taxon>
        <taxon>Flavobacteriales</taxon>
        <taxon>Flavobacteriaceae</taxon>
        <taxon>Flavobacterium</taxon>
    </lineage>
</organism>
<dbReference type="PRINTS" id="PR00032">
    <property type="entry name" value="HTHARAC"/>
</dbReference>
<evidence type="ECO:0000259" key="4">
    <source>
        <dbReference type="PROSITE" id="PS01124"/>
    </source>
</evidence>
<dbReference type="SMART" id="SM00342">
    <property type="entry name" value="HTH_ARAC"/>
    <property type="match status" value="1"/>
</dbReference>
<evidence type="ECO:0000313" key="5">
    <source>
        <dbReference type="EMBL" id="NHN25998.1"/>
    </source>
</evidence>
<dbReference type="RefSeq" id="WP_140962330.1">
    <property type="nucleotide sequence ID" value="NZ_VEVQ02000005.1"/>
</dbReference>
<dbReference type="Proteomes" id="UP000817854">
    <property type="component" value="Unassembled WGS sequence"/>
</dbReference>
<dbReference type="InterPro" id="IPR037923">
    <property type="entry name" value="HTH-like"/>
</dbReference>
<dbReference type="PANTHER" id="PTHR43280">
    <property type="entry name" value="ARAC-FAMILY TRANSCRIPTIONAL REGULATOR"/>
    <property type="match status" value="1"/>
</dbReference>
<sequence length="258" mass="30021">MLFDTLEYITIEKQTTSFPKHFHETFCISLIHQGVEQIEFENHSLFTEAGSISITNPYEIHSNPIIDEDSCLKFDTIYVPNAIMKSILNGENIKFITRQITSKKANEEFLLVKKAIDSKNAERIELHLSEFANTLKCYSQENEEEYSNLNFDTFNPIIDYIETHIFDKFNLNELSKMAHINKFGFAKKFKVATGMTPMNYILMRKIFSSKKAIQSDTELTDIAYQYGFTDMAHYSKTFKRFIGISPKQYKESTLVKTK</sequence>
<dbReference type="Pfam" id="PF12833">
    <property type="entry name" value="HTH_18"/>
    <property type="match status" value="1"/>
</dbReference>
<evidence type="ECO:0000256" key="1">
    <source>
        <dbReference type="ARBA" id="ARBA00023015"/>
    </source>
</evidence>
<accession>A0ABX0IR26</accession>
<evidence type="ECO:0000256" key="2">
    <source>
        <dbReference type="ARBA" id="ARBA00023125"/>
    </source>
</evidence>
<dbReference type="SUPFAM" id="SSF46689">
    <property type="entry name" value="Homeodomain-like"/>
    <property type="match status" value="2"/>
</dbReference>
<name>A0ABX0IR26_9FLAO</name>
<proteinExistence type="predicted"/>
<dbReference type="InterPro" id="IPR020449">
    <property type="entry name" value="Tscrpt_reg_AraC-type_HTH"/>
</dbReference>
<dbReference type="Gene3D" id="1.10.10.60">
    <property type="entry name" value="Homeodomain-like"/>
    <property type="match status" value="2"/>
</dbReference>
<comment type="caution">
    <text evidence="5">The sequence shown here is derived from an EMBL/GenBank/DDBJ whole genome shotgun (WGS) entry which is preliminary data.</text>
</comment>
<keyword evidence="3" id="KW-0804">Transcription</keyword>
<gene>
    <name evidence="5" type="ORF">FIA58_009960</name>
</gene>
<evidence type="ECO:0000313" key="6">
    <source>
        <dbReference type="Proteomes" id="UP000817854"/>
    </source>
</evidence>
<dbReference type="PROSITE" id="PS00041">
    <property type="entry name" value="HTH_ARAC_FAMILY_1"/>
    <property type="match status" value="1"/>
</dbReference>
<dbReference type="PROSITE" id="PS01124">
    <property type="entry name" value="HTH_ARAC_FAMILY_2"/>
    <property type="match status" value="1"/>
</dbReference>
<dbReference type="InterPro" id="IPR003313">
    <property type="entry name" value="AraC-bd"/>
</dbReference>
<reference evidence="5" key="2">
    <citation type="submission" date="2020-02" db="EMBL/GenBank/DDBJ databases">
        <title>Flavobacterium profundi sp. nov., isolated from a deep-sea seamount.</title>
        <authorList>
            <person name="Zhang D.-C."/>
        </authorList>
    </citation>
    <scope>NUCLEOTIDE SEQUENCE</scope>
    <source>
        <strain evidence="5">EC11</strain>
    </source>
</reference>
<feature type="domain" description="HTH araC/xylS-type" evidence="4">
    <location>
        <begin position="155"/>
        <end position="252"/>
    </location>
</feature>
<keyword evidence="1" id="KW-0805">Transcription regulation</keyword>
<keyword evidence="2" id="KW-0238">DNA-binding</keyword>
<dbReference type="PANTHER" id="PTHR43280:SF28">
    <property type="entry name" value="HTH-TYPE TRANSCRIPTIONAL ACTIVATOR RHAS"/>
    <property type="match status" value="1"/>
</dbReference>